<proteinExistence type="predicted"/>
<evidence type="ECO:0000313" key="2">
    <source>
        <dbReference type="Proteomes" id="UP000217830"/>
    </source>
</evidence>
<protein>
    <submittedName>
        <fullName evidence="1">Uncharacterized protein</fullName>
    </submittedName>
</protein>
<accession>A0A2A2PJF4</accession>
<reference evidence="1 2" key="1">
    <citation type="submission" date="2017-08" db="EMBL/GenBank/DDBJ databases">
        <title>Draft Genome Sequence of Pseudomonas moraviensis TYU6, isolated from Taxus cuspidata by using PacBio Single-Molecule Real-Time Technology.</title>
        <authorList>
            <person name="Baek K.-H."/>
            <person name="Mishra A.K."/>
        </authorList>
    </citation>
    <scope>NUCLEOTIDE SEQUENCE [LARGE SCALE GENOMIC DNA]</scope>
    <source>
        <strain evidence="1 2">TYU6</strain>
    </source>
</reference>
<dbReference type="Proteomes" id="UP000217830">
    <property type="component" value="Unassembled WGS sequence"/>
</dbReference>
<dbReference type="RefSeq" id="WP_095667647.1">
    <property type="nucleotide sequence ID" value="NZ_NRSS01000001.1"/>
</dbReference>
<dbReference type="EMBL" id="NRST01000001">
    <property type="protein sequence ID" value="PAW55739.1"/>
    <property type="molecule type" value="Genomic_DNA"/>
</dbReference>
<organism evidence="1 2">
    <name type="scientific">Pseudomonas moraviensis</name>
    <dbReference type="NCBI Taxonomy" id="321662"/>
    <lineage>
        <taxon>Bacteria</taxon>
        <taxon>Pseudomonadati</taxon>
        <taxon>Pseudomonadota</taxon>
        <taxon>Gammaproteobacteria</taxon>
        <taxon>Pseudomonadales</taxon>
        <taxon>Pseudomonadaceae</taxon>
        <taxon>Pseudomonas</taxon>
    </lineage>
</organism>
<comment type="caution">
    <text evidence="1">The sequence shown here is derived from an EMBL/GenBank/DDBJ whole genome shotgun (WGS) entry which is preliminary data.</text>
</comment>
<dbReference type="AlphaFoldDB" id="A0A2A2PJF4"/>
<sequence length="229" mass="24603">MTRLYKLLAVGHAVLALPESGHSSDYDDLVQSSLLAQLVANKKIEDAKVESWYDAYIAVLDDFWVRSLKSREDFSVAQAGTGSALEWASTVLANNAGNDPALGGLMAYAARITDGVSAVQTLPEPPGEALMQTPRPALQVVRLLAVAAQSPTSISSLYLEFKTRQTLAANPWSQRFASAEVEGPVCVRYARAMLSQTLYALSRQAVARKLGDRLAQNVAPLAEAIELGV</sequence>
<evidence type="ECO:0000313" key="1">
    <source>
        <dbReference type="EMBL" id="PAW55739.1"/>
    </source>
</evidence>
<keyword evidence="2" id="KW-1185">Reference proteome</keyword>
<name>A0A2A2PJF4_9PSED</name>
<gene>
    <name evidence="1" type="ORF">CKQ80_10635</name>
</gene>